<sequence length="167" mass="18519">MGVGILKFAHCFRASCQSGIVPPGQGRCGGLGPAVAGLTRLKVTMNKREESEKGRFKCLRGFKLGFEHFDSVVGGVVCLDISLDEYLISKDQIGYNLSSWEFMLWDGDIVNNYDCLGISGIVPPWRGRCGRAKERTPSDSYSFFTILEAKWPLQEAIDRPQLGDYCV</sequence>
<proteinExistence type="predicted"/>
<keyword evidence="2" id="KW-1185">Reference proteome</keyword>
<reference evidence="2" key="1">
    <citation type="journal article" date="2011" name="Nature">
        <title>Genome sequence and analysis of the tuber crop potato.</title>
        <authorList>
            <consortium name="The Potato Genome Sequencing Consortium"/>
        </authorList>
    </citation>
    <scope>NUCLEOTIDE SEQUENCE [LARGE SCALE GENOMIC DNA]</scope>
    <source>
        <strain evidence="2">cv. DM1-3 516 R44</strain>
    </source>
</reference>
<name>M1DGU2_SOLTU</name>
<evidence type="ECO:0000313" key="2">
    <source>
        <dbReference type="Proteomes" id="UP000011115"/>
    </source>
</evidence>
<dbReference type="AlphaFoldDB" id="M1DGU2"/>
<dbReference type="PaxDb" id="4113-PGSC0003DMT400088836"/>
<accession>M1DGU2</accession>
<dbReference type="Gramene" id="PGSC0003DMT400088836">
    <property type="protein sequence ID" value="PGSC0003DMT400088836"/>
    <property type="gene ID" value="PGSC0003DMG400038407"/>
</dbReference>
<dbReference type="HOGENOM" id="CLU_1597369_0_0_1"/>
<organism evidence="1 2">
    <name type="scientific">Solanum tuberosum</name>
    <name type="common">Potato</name>
    <dbReference type="NCBI Taxonomy" id="4113"/>
    <lineage>
        <taxon>Eukaryota</taxon>
        <taxon>Viridiplantae</taxon>
        <taxon>Streptophyta</taxon>
        <taxon>Embryophyta</taxon>
        <taxon>Tracheophyta</taxon>
        <taxon>Spermatophyta</taxon>
        <taxon>Magnoliopsida</taxon>
        <taxon>eudicotyledons</taxon>
        <taxon>Gunneridae</taxon>
        <taxon>Pentapetalae</taxon>
        <taxon>asterids</taxon>
        <taxon>lamiids</taxon>
        <taxon>Solanales</taxon>
        <taxon>Solanaceae</taxon>
        <taxon>Solanoideae</taxon>
        <taxon>Solaneae</taxon>
        <taxon>Solanum</taxon>
    </lineage>
</organism>
<reference evidence="1" key="2">
    <citation type="submission" date="2015-06" db="UniProtKB">
        <authorList>
            <consortium name="EnsemblPlants"/>
        </authorList>
    </citation>
    <scope>IDENTIFICATION</scope>
    <source>
        <strain evidence="1">DM1-3 516 R44</strain>
    </source>
</reference>
<dbReference type="InParanoid" id="M1DGU2"/>
<evidence type="ECO:0000313" key="1">
    <source>
        <dbReference type="EnsemblPlants" id="PGSC0003DMT400088836"/>
    </source>
</evidence>
<dbReference type="EnsemblPlants" id="PGSC0003DMT400088836">
    <property type="protein sequence ID" value="PGSC0003DMT400088836"/>
    <property type="gene ID" value="PGSC0003DMG400038407"/>
</dbReference>
<protein>
    <submittedName>
        <fullName evidence="1">Uncharacterized protein</fullName>
    </submittedName>
</protein>
<dbReference type="Proteomes" id="UP000011115">
    <property type="component" value="Unassembled WGS sequence"/>
</dbReference>